<dbReference type="NCBIfam" id="NF007811">
    <property type="entry name" value="PRK10519.1"/>
    <property type="match status" value="1"/>
</dbReference>
<evidence type="ECO:0000313" key="4">
    <source>
        <dbReference type="Proteomes" id="UP000003100"/>
    </source>
</evidence>
<dbReference type="EMBL" id="ACBZ01000210">
    <property type="protein sequence ID" value="EEG47269.1"/>
    <property type="molecule type" value="Genomic_DNA"/>
</dbReference>
<keyword evidence="1" id="KW-0812">Transmembrane</keyword>
<dbReference type="PANTHER" id="PTHR38139:SF1">
    <property type="entry name" value="NUCLEOSIDE TRANSPORTER_FEOB GTPASE GATE DOMAIN-CONTAINING PROTEIN"/>
    <property type="match status" value="1"/>
</dbReference>
<dbReference type="InterPro" id="IPR038880">
    <property type="entry name" value="MJ0871-like"/>
</dbReference>
<dbReference type="PATRIC" id="fig|476272.21.peg.550"/>
<proteinExistence type="predicted"/>
<dbReference type="PANTHER" id="PTHR38139">
    <property type="entry name" value="GATE DOMAIN-CONTAINING PROTEIN"/>
    <property type="match status" value="1"/>
</dbReference>
<keyword evidence="4" id="KW-1185">Reference proteome</keyword>
<protein>
    <recommendedName>
        <fullName evidence="2">Nucleoside transporter/FeoB GTPase Gate domain-containing protein</fullName>
    </recommendedName>
</protein>
<reference evidence="3 4" key="2">
    <citation type="submission" date="2009-02" db="EMBL/GenBank/DDBJ databases">
        <title>Draft genome sequence of Blautia hydrogenotrophica DSM 10507 (Ruminococcus hydrogenotrophicus DSM 10507).</title>
        <authorList>
            <person name="Sudarsanam P."/>
            <person name="Ley R."/>
            <person name="Guruge J."/>
            <person name="Turnbaugh P.J."/>
            <person name="Mahowald M."/>
            <person name="Liep D."/>
            <person name="Gordon J."/>
        </authorList>
    </citation>
    <scope>NUCLEOTIDE SEQUENCE [LARGE SCALE GENOMIC DNA]</scope>
    <source>
        <strain evidence="4">DSM 10507 / JCM 14656 / S5a33</strain>
    </source>
</reference>
<feature type="domain" description="Nucleoside transporter/FeoB GTPase Gate" evidence="2">
    <location>
        <begin position="28"/>
        <end position="122"/>
    </location>
</feature>
<feature type="transmembrane region" description="Helical" evidence="1">
    <location>
        <begin position="100"/>
        <end position="119"/>
    </location>
</feature>
<accession>C0CSJ6</accession>
<dbReference type="HOGENOM" id="CLU_120911_0_0_9"/>
<dbReference type="GeneID" id="86823171"/>
<sequence length="160" mass="16979">MNGAEAKKSVVEIFMEGCRKGLTIGVNQIIPAMILGYTLIFFLQTTGLMEVVSKVFSPAMGIFGLPGTAVVVLLAAFFTKASGCATAAMMVTEGTLTLKEGMILFPACILMGTLIGHYARIVLVSGANKKWHLLLFAVPLVDAVLSMLIMRVILGVLQIG</sequence>
<keyword evidence="1" id="KW-1133">Transmembrane helix</keyword>
<reference evidence="3 4" key="1">
    <citation type="submission" date="2009-01" db="EMBL/GenBank/DDBJ databases">
        <authorList>
            <person name="Fulton L."/>
            <person name="Clifton S."/>
            <person name="Fulton B."/>
            <person name="Xu J."/>
            <person name="Minx P."/>
            <person name="Pepin K.H."/>
            <person name="Johnson M."/>
            <person name="Bhonagiri V."/>
            <person name="Nash W.E."/>
            <person name="Mardis E.R."/>
            <person name="Wilson R.K."/>
        </authorList>
    </citation>
    <scope>NUCLEOTIDE SEQUENCE [LARGE SCALE GENOMIC DNA]</scope>
    <source>
        <strain evidence="4">DSM 10507 / JCM 14656 / S5a33</strain>
    </source>
</reference>
<evidence type="ECO:0000256" key="1">
    <source>
        <dbReference type="SAM" id="Phobius"/>
    </source>
</evidence>
<dbReference type="RefSeq" id="WP_005952562.1">
    <property type="nucleotide sequence ID" value="NZ_CP136423.1"/>
</dbReference>
<feature type="transmembrane region" description="Helical" evidence="1">
    <location>
        <begin position="55"/>
        <end position="79"/>
    </location>
</feature>
<name>C0CSJ6_BLAHS</name>
<dbReference type="eggNOG" id="COG0700">
    <property type="taxonomic scope" value="Bacteria"/>
</dbReference>
<feature type="transmembrane region" description="Helical" evidence="1">
    <location>
        <begin position="131"/>
        <end position="154"/>
    </location>
</feature>
<evidence type="ECO:0000313" key="3">
    <source>
        <dbReference type="EMBL" id="EEG47269.1"/>
    </source>
</evidence>
<dbReference type="Proteomes" id="UP000003100">
    <property type="component" value="Unassembled WGS sequence"/>
</dbReference>
<dbReference type="InterPro" id="IPR011642">
    <property type="entry name" value="Gate_dom"/>
</dbReference>
<comment type="caution">
    <text evidence="3">The sequence shown here is derived from an EMBL/GenBank/DDBJ whole genome shotgun (WGS) entry which is preliminary data.</text>
</comment>
<dbReference type="Pfam" id="PF07670">
    <property type="entry name" value="Gate"/>
    <property type="match status" value="1"/>
</dbReference>
<organism evidence="3 4">
    <name type="scientific">Blautia hydrogenotrophica (strain DSM 10507 / JCM 14656 / S5a33)</name>
    <name type="common">Ruminococcus hydrogenotrophicus</name>
    <dbReference type="NCBI Taxonomy" id="476272"/>
    <lineage>
        <taxon>Bacteria</taxon>
        <taxon>Bacillati</taxon>
        <taxon>Bacillota</taxon>
        <taxon>Clostridia</taxon>
        <taxon>Lachnospirales</taxon>
        <taxon>Lachnospiraceae</taxon>
        <taxon>Blautia</taxon>
    </lineage>
</organism>
<evidence type="ECO:0000259" key="2">
    <source>
        <dbReference type="Pfam" id="PF07670"/>
    </source>
</evidence>
<gene>
    <name evidence="3" type="ORF">RUMHYD_03863</name>
</gene>
<dbReference type="AlphaFoldDB" id="C0CSJ6"/>
<keyword evidence="1" id="KW-0472">Membrane</keyword>
<feature type="transmembrane region" description="Helical" evidence="1">
    <location>
        <begin position="21"/>
        <end position="43"/>
    </location>
</feature>